<dbReference type="InterPro" id="IPR050855">
    <property type="entry name" value="NDM-1-like"/>
</dbReference>
<gene>
    <name evidence="2" type="ORF">LRS13_07045</name>
</gene>
<dbReference type="Gene3D" id="3.60.15.10">
    <property type="entry name" value="Ribonuclease Z/Hydroxyacylglutathione hydrolase-like"/>
    <property type="match status" value="1"/>
</dbReference>
<dbReference type="SUPFAM" id="SSF56281">
    <property type="entry name" value="Metallo-hydrolase/oxidoreductase"/>
    <property type="match status" value="1"/>
</dbReference>
<reference evidence="3" key="1">
    <citation type="submission" date="2021-11" db="EMBL/GenBank/DDBJ databases">
        <title>Cultivation dependent microbiological survey of springs from the worlds oldest radium mine currently devoted to the extraction of radon-saturated water.</title>
        <authorList>
            <person name="Kapinusova G."/>
            <person name="Smrhova T."/>
            <person name="Strejcek M."/>
            <person name="Suman J."/>
            <person name="Jani K."/>
            <person name="Pajer P."/>
            <person name="Uhlik O."/>
        </authorList>
    </citation>
    <scope>NUCLEOTIDE SEQUENCE [LARGE SCALE GENOMIC DNA]</scope>
    <source>
        <strain evidence="3">J379</strain>
    </source>
</reference>
<dbReference type="PANTHER" id="PTHR42951:SF17">
    <property type="entry name" value="METALLO-BETA-LACTAMASE DOMAIN-CONTAINING PROTEIN"/>
    <property type="match status" value="1"/>
</dbReference>
<dbReference type="RefSeq" id="WP_353865730.1">
    <property type="nucleotide sequence ID" value="NZ_CP088295.1"/>
</dbReference>
<dbReference type="InterPro" id="IPR036866">
    <property type="entry name" value="RibonucZ/Hydroxyglut_hydro"/>
</dbReference>
<dbReference type="Proteomes" id="UP001058860">
    <property type="component" value="Chromosome"/>
</dbReference>
<dbReference type="Pfam" id="PF00753">
    <property type="entry name" value="Lactamase_B"/>
    <property type="match status" value="1"/>
</dbReference>
<keyword evidence="3" id="KW-1185">Reference proteome</keyword>
<accession>A0ABY5PKW0</accession>
<dbReference type="PANTHER" id="PTHR42951">
    <property type="entry name" value="METALLO-BETA-LACTAMASE DOMAIN-CONTAINING"/>
    <property type="match status" value="1"/>
</dbReference>
<evidence type="ECO:0000259" key="1">
    <source>
        <dbReference type="SMART" id="SM00849"/>
    </source>
</evidence>
<sequence length="214" mass="22736">MRQLADDVFQIALTPRDGVNAYLVGDTLVDAGLPPHGKRLAKQLGGKIQRHVLTHAHGDHAGGSKNLKAALGVPLLVGARDAQAARTGVPDTKLGAFGRVTAGFPGVEVDTELHEGDTVGDFVVLDTPGHSPGHISLWRERDRVLVAGDVFFNMSIFTTIPGLRQPFGPFTLDPELNRQSERKLAELEPSLVLLGHGPPVTDAAAKLKAFVATL</sequence>
<proteinExistence type="predicted"/>
<dbReference type="CDD" id="cd07721">
    <property type="entry name" value="yflN-like_MBL-fold"/>
    <property type="match status" value="1"/>
</dbReference>
<evidence type="ECO:0000313" key="3">
    <source>
        <dbReference type="Proteomes" id="UP001058860"/>
    </source>
</evidence>
<dbReference type="EMBL" id="CP088295">
    <property type="protein sequence ID" value="UUY05271.1"/>
    <property type="molecule type" value="Genomic_DNA"/>
</dbReference>
<dbReference type="SMART" id="SM00849">
    <property type="entry name" value="Lactamase_B"/>
    <property type="match status" value="1"/>
</dbReference>
<organism evidence="2 3">
    <name type="scientific">Svornostia abyssi</name>
    <dbReference type="NCBI Taxonomy" id="2898438"/>
    <lineage>
        <taxon>Bacteria</taxon>
        <taxon>Bacillati</taxon>
        <taxon>Actinomycetota</taxon>
        <taxon>Thermoleophilia</taxon>
        <taxon>Solirubrobacterales</taxon>
        <taxon>Baekduiaceae</taxon>
        <taxon>Svornostia</taxon>
    </lineage>
</organism>
<feature type="domain" description="Metallo-beta-lactamase" evidence="1">
    <location>
        <begin position="18"/>
        <end position="196"/>
    </location>
</feature>
<name>A0ABY5PKW0_9ACTN</name>
<evidence type="ECO:0000313" key="2">
    <source>
        <dbReference type="EMBL" id="UUY05271.1"/>
    </source>
</evidence>
<dbReference type="InterPro" id="IPR001279">
    <property type="entry name" value="Metallo-B-lactamas"/>
</dbReference>
<protein>
    <submittedName>
        <fullName evidence="2">MBL fold metallo-hydrolase</fullName>
    </submittedName>
</protein>